<dbReference type="PROSITE" id="PS50012">
    <property type="entry name" value="RCC1_3"/>
    <property type="match status" value="7"/>
</dbReference>
<dbReference type="Gene3D" id="2.130.10.30">
    <property type="entry name" value="Regulator of chromosome condensation 1/beta-lactamase-inhibitor protein II"/>
    <property type="match status" value="2"/>
</dbReference>
<dbReference type="Proteomes" id="UP000041254">
    <property type="component" value="Unassembled WGS sequence"/>
</dbReference>
<feature type="repeat" description="RCC1" evidence="2">
    <location>
        <begin position="187"/>
        <end position="252"/>
    </location>
</feature>
<evidence type="ECO:0000313" key="5">
    <source>
        <dbReference type="Proteomes" id="UP000041254"/>
    </source>
</evidence>
<evidence type="ECO:0000256" key="2">
    <source>
        <dbReference type="PROSITE-ProRule" id="PRU00235"/>
    </source>
</evidence>
<evidence type="ECO:0000313" key="4">
    <source>
        <dbReference type="EMBL" id="CEM01775.1"/>
    </source>
</evidence>
<dbReference type="PANTHER" id="PTHR45622">
    <property type="entry name" value="UBIQUITIN-PROTEIN LIGASE E3A-RELATED"/>
    <property type="match status" value="1"/>
</dbReference>
<feature type="repeat" description="RCC1" evidence="2">
    <location>
        <begin position="319"/>
        <end position="372"/>
    </location>
</feature>
<evidence type="ECO:0000256" key="1">
    <source>
        <dbReference type="ARBA" id="ARBA00022737"/>
    </source>
</evidence>
<dbReference type="InterPro" id="IPR058923">
    <property type="entry name" value="RCC1-like_dom"/>
</dbReference>
<feature type="repeat" description="RCC1" evidence="2">
    <location>
        <begin position="253"/>
        <end position="318"/>
    </location>
</feature>
<organism evidence="4 5">
    <name type="scientific">Vitrella brassicaformis (strain CCMP3155)</name>
    <dbReference type="NCBI Taxonomy" id="1169540"/>
    <lineage>
        <taxon>Eukaryota</taxon>
        <taxon>Sar</taxon>
        <taxon>Alveolata</taxon>
        <taxon>Colpodellida</taxon>
        <taxon>Vitrellaceae</taxon>
        <taxon>Vitrella</taxon>
    </lineage>
</organism>
<feature type="repeat" description="RCC1" evidence="2">
    <location>
        <begin position="138"/>
        <end position="186"/>
    </location>
</feature>
<gene>
    <name evidence="4" type="ORF">Vbra_20840</name>
</gene>
<sequence>MPQSSALLRYSPRRLSSYLPIAFNVTDLTSASHRGGRQGGESDGGGQPWLFPCGLGLVFSICGRVNVLCEERKRDKGSGDLWTWGSGMQGQLGHGDYSSQASPRKVDAFEQLLLKSPVEKLSQCKAGSVTSACVTTLGRLFMWGRTSDSNASLQSLPKVIETFEEQGIQIVDFAVGDGFTIAVDSKGCVYSWGKSNRGQCGRPNKEVDTKDLWARRQLSDTLEIGRVEGTLAGKQITQLASGRSHSLALAEDGSVFTWGLGQDGQLGLGSRDDVLEPQPMDYLNSLPPPFPPPPQPSPPARVKQVAAGQLFSAAVTTDGRLFTWGSDDYGQLGHGQESRRGLTPKLVRGALQGKRVSAVSCGAYHIGAITEEGEVYVWGYGRDGETGHGEKSDIHIPAQVEALKGQRAVSISCGGGHTAVTTADGSLYMFGRGRDGQLGRGSDIESIAMYRTLPVVVEQFQQLKLSIASVTCGGDHTMAITTPA</sequence>
<proteinExistence type="predicted"/>
<keyword evidence="1" id="KW-0677">Repeat</keyword>
<evidence type="ECO:0000259" key="3">
    <source>
        <dbReference type="Pfam" id="PF25390"/>
    </source>
</evidence>
<dbReference type="PhylomeDB" id="A0A0G4EU32"/>
<dbReference type="InParanoid" id="A0A0G4EU32"/>
<dbReference type="VEuPathDB" id="CryptoDB:Vbra_20840"/>
<dbReference type="AlphaFoldDB" id="A0A0G4EU32"/>
<keyword evidence="5" id="KW-1185">Reference proteome</keyword>
<protein>
    <recommendedName>
        <fullName evidence="3">RCC1-like domain-containing protein</fullName>
    </recommendedName>
</protein>
<dbReference type="PANTHER" id="PTHR45622:SF70">
    <property type="entry name" value="SECRETION-REGULATING GUANINE NUCLEOTIDE EXCHANGE FACTOR"/>
    <property type="match status" value="1"/>
</dbReference>
<dbReference type="InterPro" id="IPR000408">
    <property type="entry name" value="Reg_chr_condens"/>
</dbReference>
<dbReference type="InterPro" id="IPR051709">
    <property type="entry name" value="Ub-ligase/GTPase-reg"/>
</dbReference>
<feature type="domain" description="RCC1-like" evidence="3">
    <location>
        <begin position="80"/>
        <end position="479"/>
    </location>
</feature>
<feature type="repeat" description="RCC1" evidence="2">
    <location>
        <begin position="79"/>
        <end position="137"/>
    </location>
</feature>
<dbReference type="STRING" id="1169540.A0A0G4EU32"/>
<dbReference type="InterPro" id="IPR009091">
    <property type="entry name" value="RCC1/BLIP-II"/>
</dbReference>
<accession>A0A0G4EU32</accession>
<feature type="repeat" description="RCC1" evidence="2">
    <location>
        <begin position="373"/>
        <end position="424"/>
    </location>
</feature>
<reference evidence="4 5" key="1">
    <citation type="submission" date="2014-11" db="EMBL/GenBank/DDBJ databases">
        <authorList>
            <person name="Zhu J."/>
            <person name="Qi W."/>
            <person name="Song R."/>
        </authorList>
    </citation>
    <scope>NUCLEOTIDE SEQUENCE [LARGE SCALE GENOMIC DNA]</scope>
</reference>
<dbReference type="OMA" id="CSKPNQI"/>
<dbReference type="SUPFAM" id="SSF50985">
    <property type="entry name" value="RCC1/BLIP-II"/>
    <property type="match status" value="2"/>
</dbReference>
<dbReference type="EMBL" id="CDMY01000310">
    <property type="protein sequence ID" value="CEM01775.1"/>
    <property type="molecule type" value="Genomic_DNA"/>
</dbReference>
<name>A0A0G4EU32_VITBC</name>
<dbReference type="OrthoDB" id="10256179at2759"/>
<dbReference type="Pfam" id="PF25390">
    <property type="entry name" value="WD40_RLD"/>
    <property type="match status" value="1"/>
</dbReference>
<dbReference type="PROSITE" id="PS00626">
    <property type="entry name" value="RCC1_2"/>
    <property type="match status" value="2"/>
</dbReference>
<dbReference type="PRINTS" id="PR00633">
    <property type="entry name" value="RCCNDNSATION"/>
</dbReference>
<feature type="repeat" description="RCC1" evidence="2">
    <location>
        <begin position="425"/>
        <end position="483"/>
    </location>
</feature>